<dbReference type="EMBL" id="QGGT01000001">
    <property type="protein sequence ID" value="PWK38102.1"/>
    <property type="molecule type" value="Genomic_DNA"/>
</dbReference>
<gene>
    <name evidence="1" type="ORF">C7419_1011992</name>
</gene>
<keyword evidence="2" id="KW-1185">Reference proteome</keyword>
<protein>
    <submittedName>
        <fullName evidence="1">Uncharacterized protein</fullName>
    </submittedName>
</protein>
<organism evidence="1 2">
    <name type="scientific">Cupriavidus plantarum</name>
    <dbReference type="NCBI Taxonomy" id="942865"/>
    <lineage>
        <taxon>Bacteria</taxon>
        <taxon>Pseudomonadati</taxon>
        <taxon>Pseudomonadota</taxon>
        <taxon>Betaproteobacteria</taxon>
        <taxon>Burkholderiales</taxon>
        <taxon>Burkholderiaceae</taxon>
        <taxon>Cupriavidus</taxon>
    </lineage>
</organism>
<evidence type="ECO:0000313" key="2">
    <source>
        <dbReference type="Proteomes" id="UP000245754"/>
    </source>
</evidence>
<comment type="caution">
    <text evidence="1">The sequence shown here is derived from an EMBL/GenBank/DDBJ whole genome shotgun (WGS) entry which is preliminary data.</text>
</comment>
<dbReference type="AlphaFoldDB" id="A0A316F1D3"/>
<accession>A0A316F1D3</accession>
<dbReference type="Proteomes" id="UP000245754">
    <property type="component" value="Unassembled WGS sequence"/>
</dbReference>
<proteinExistence type="predicted"/>
<evidence type="ECO:0000313" key="1">
    <source>
        <dbReference type="EMBL" id="PWK38102.1"/>
    </source>
</evidence>
<sequence>MTTLTITDLSVTETLDAKGMQAVRGGTGFNWAPFTSVYHPVKLSFDSTTKITQSNQQMQEVNNMFANGSAFQDHLSNNVNTNQNASNTVYR</sequence>
<dbReference type="OrthoDB" id="8966445at2"/>
<dbReference type="GeneID" id="98339452"/>
<reference evidence="1 2" key="1">
    <citation type="submission" date="2018-05" db="EMBL/GenBank/DDBJ databases">
        <title>Genomic Encyclopedia of Type Strains, Phase IV (KMG-V): Genome sequencing to study the core and pangenomes of soil and plant-associated prokaryotes.</title>
        <authorList>
            <person name="Whitman W."/>
        </authorList>
    </citation>
    <scope>NUCLEOTIDE SEQUENCE [LARGE SCALE GENOMIC DNA]</scope>
    <source>
        <strain evidence="1 2">SLV-132</strain>
    </source>
</reference>
<name>A0A316F1D3_9BURK</name>
<dbReference type="RefSeq" id="WP_109581736.1">
    <property type="nucleotide sequence ID" value="NZ_CAJPUX010000001.1"/>
</dbReference>